<dbReference type="SUPFAM" id="SSF48179">
    <property type="entry name" value="6-phosphogluconate dehydrogenase C-terminal domain-like"/>
    <property type="match status" value="1"/>
</dbReference>
<dbReference type="OrthoDB" id="9786703at2"/>
<dbReference type="EMBL" id="CP014323">
    <property type="protein sequence ID" value="AMJ98422.1"/>
    <property type="molecule type" value="Genomic_DNA"/>
</dbReference>
<dbReference type="AlphaFoldDB" id="A0A126PZL2"/>
<dbReference type="InterPro" id="IPR008927">
    <property type="entry name" value="6-PGluconate_DH-like_C_sf"/>
</dbReference>
<gene>
    <name evidence="7" type="ORF">AVL55_09740</name>
</gene>
<dbReference type="Pfam" id="PF03446">
    <property type="entry name" value="NAD_binding_2"/>
    <property type="match status" value="1"/>
</dbReference>
<dbReference type="Pfam" id="PF14833">
    <property type="entry name" value="NAD_binding_11"/>
    <property type="match status" value="1"/>
</dbReference>
<dbReference type="PIRSF" id="PIRSF000103">
    <property type="entry name" value="HIBADH"/>
    <property type="match status" value="1"/>
</dbReference>
<evidence type="ECO:0000259" key="5">
    <source>
        <dbReference type="Pfam" id="PF03446"/>
    </source>
</evidence>
<feature type="domain" description="3-hydroxyisobutyrate dehydrogenase-like NAD-binding" evidence="6">
    <location>
        <begin position="170"/>
        <end position="288"/>
    </location>
</feature>
<dbReference type="GO" id="GO:0016054">
    <property type="term" value="P:organic acid catabolic process"/>
    <property type="evidence" value="ECO:0007669"/>
    <property type="project" value="UniProtKB-ARBA"/>
</dbReference>
<dbReference type="Gene3D" id="1.10.1040.10">
    <property type="entry name" value="N-(1-d-carboxylethyl)-l-norvaline Dehydrogenase, domain 2"/>
    <property type="match status" value="1"/>
</dbReference>
<sequence>MSNLKVSFLGLGVMGYPMAGHLSKAGYSVTVYNRTSQKAQDWLTTYNTGDAKVSASNTVAQACEGADIVFMCVGNDNDVRDVGTQALAVMKTGSVLVDHTTASADIARELYKSCQDKQVGFLDAPVSGGQAGAENGQLTIMVGGDEDVYSKVEPVMAHYARHSQLLGKSGCGQLAKMMNQICIAGIVQGLAEALHFGQRAGLDCNAVVDVISKGAAQSWQMENRASTMLNNSFDFGFAVDWMRKDLSIALDEARKNGSTLALTALVDQYYADVQKLGGGRWDTSSLLTRLK</sequence>
<keyword evidence="2" id="KW-0560">Oxidoreductase</keyword>
<dbReference type="PANTHER" id="PTHR43060">
    <property type="entry name" value="3-HYDROXYISOBUTYRATE DEHYDROGENASE-LIKE 1, MITOCHONDRIAL-RELATED"/>
    <property type="match status" value="1"/>
</dbReference>
<dbReference type="InterPro" id="IPR002204">
    <property type="entry name" value="3-OH-isobutyrate_DH-rel_CS"/>
</dbReference>
<dbReference type="InterPro" id="IPR013328">
    <property type="entry name" value="6PGD_dom2"/>
</dbReference>
<dbReference type="GO" id="GO:0050661">
    <property type="term" value="F:NADP binding"/>
    <property type="evidence" value="ECO:0007669"/>
    <property type="project" value="InterPro"/>
</dbReference>
<dbReference type="InterPro" id="IPR036291">
    <property type="entry name" value="NAD(P)-bd_dom_sf"/>
</dbReference>
<evidence type="ECO:0000256" key="3">
    <source>
        <dbReference type="ARBA" id="ARBA00023027"/>
    </source>
</evidence>
<accession>A0A126PZL2</accession>
<dbReference type="Proteomes" id="UP000063991">
    <property type="component" value="Chromosome"/>
</dbReference>
<comment type="similarity">
    <text evidence="1">Belongs to the HIBADH-related family.</text>
</comment>
<dbReference type="RefSeq" id="WP_061094990.1">
    <property type="nucleotide sequence ID" value="NZ_CP014323.1"/>
</dbReference>
<protein>
    <submittedName>
        <fullName evidence="7">Oxidoreductase</fullName>
    </submittedName>
</protein>
<dbReference type="SUPFAM" id="SSF51735">
    <property type="entry name" value="NAD(P)-binding Rossmann-fold domains"/>
    <property type="match status" value="1"/>
</dbReference>
<dbReference type="GO" id="GO:0051287">
    <property type="term" value="F:NAD binding"/>
    <property type="evidence" value="ECO:0007669"/>
    <property type="project" value="InterPro"/>
</dbReference>
<dbReference type="InterPro" id="IPR006115">
    <property type="entry name" value="6PGDH_NADP-bd"/>
</dbReference>
<proteinExistence type="inferred from homology"/>
<dbReference type="PANTHER" id="PTHR43060:SF15">
    <property type="entry name" value="3-HYDROXYISOBUTYRATE DEHYDROGENASE-LIKE 1, MITOCHONDRIAL-RELATED"/>
    <property type="match status" value="1"/>
</dbReference>
<feature type="active site" evidence="4">
    <location>
        <position position="176"/>
    </location>
</feature>
<dbReference type="InterPro" id="IPR029154">
    <property type="entry name" value="HIBADH-like_NADP-bd"/>
</dbReference>
<organism evidence="7 8">
    <name type="scientific">Alteromonas macleodii</name>
    <name type="common">Pseudoalteromonas macleodii</name>
    <dbReference type="NCBI Taxonomy" id="28108"/>
    <lineage>
        <taxon>Bacteria</taxon>
        <taxon>Pseudomonadati</taxon>
        <taxon>Pseudomonadota</taxon>
        <taxon>Gammaproteobacteria</taxon>
        <taxon>Alteromonadales</taxon>
        <taxon>Alteromonadaceae</taxon>
        <taxon>Alteromonas/Salinimonas group</taxon>
        <taxon>Alteromonas</taxon>
    </lineage>
</organism>
<name>A0A126PZL2_ALTMA</name>
<dbReference type="Gene3D" id="3.40.50.720">
    <property type="entry name" value="NAD(P)-binding Rossmann-like Domain"/>
    <property type="match status" value="1"/>
</dbReference>
<evidence type="ECO:0000256" key="1">
    <source>
        <dbReference type="ARBA" id="ARBA00009080"/>
    </source>
</evidence>
<evidence type="ECO:0000313" key="8">
    <source>
        <dbReference type="Proteomes" id="UP000063991"/>
    </source>
</evidence>
<keyword evidence="3" id="KW-0520">NAD</keyword>
<dbReference type="InterPro" id="IPR015815">
    <property type="entry name" value="HIBADH-related"/>
</dbReference>
<evidence type="ECO:0000256" key="2">
    <source>
        <dbReference type="ARBA" id="ARBA00023002"/>
    </source>
</evidence>
<evidence type="ECO:0000313" key="7">
    <source>
        <dbReference type="EMBL" id="AMJ98422.1"/>
    </source>
</evidence>
<dbReference type="PROSITE" id="PS00895">
    <property type="entry name" value="3_HYDROXYISOBUT_DH"/>
    <property type="match status" value="1"/>
</dbReference>
<evidence type="ECO:0000259" key="6">
    <source>
        <dbReference type="Pfam" id="PF14833"/>
    </source>
</evidence>
<reference evidence="7 8" key="1">
    <citation type="submission" date="2015-12" db="EMBL/GenBank/DDBJ databases">
        <authorList>
            <person name="Shamseldin A."/>
            <person name="Moawad H."/>
            <person name="Abd El-Rahim W.M."/>
            <person name="Sadowsky M.J."/>
        </authorList>
    </citation>
    <scope>NUCLEOTIDE SEQUENCE [LARGE SCALE GENOMIC DNA]</scope>
    <source>
        <strain evidence="7 8">D7</strain>
    </source>
</reference>
<feature type="domain" description="6-phosphogluconate dehydrogenase NADP-binding" evidence="5">
    <location>
        <begin position="5"/>
        <end position="164"/>
    </location>
</feature>
<evidence type="ECO:0000256" key="4">
    <source>
        <dbReference type="PIRSR" id="PIRSR000103-1"/>
    </source>
</evidence>
<dbReference type="GO" id="GO:0016491">
    <property type="term" value="F:oxidoreductase activity"/>
    <property type="evidence" value="ECO:0007669"/>
    <property type="project" value="UniProtKB-KW"/>
</dbReference>